<protein>
    <submittedName>
        <fullName evidence="1">Uncharacterized protein</fullName>
    </submittedName>
</protein>
<comment type="caution">
    <text evidence="1">The sequence shown here is derived from an EMBL/GenBank/DDBJ whole genome shotgun (WGS) entry which is preliminary data.</text>
</comment>
<dbReference type="AlphaFoldDB" id="A0A2T3KWQ5"/>
<sequence>MISQLGGAMMNKLIVVFSAVVLTVGCTHTQENGFQFVREQYVSKVQYNSIYHYGYNQGCDSALAKRGVADQEYEKDQTLDGSDTRFNDGWEDGNNGCSSGSIKTIYGVATSKLGL</sequence>
<name>A0A2T3KWQ5_PHOLD</name>
<dbReference type="Proteomes" id="UP000240530">
    <property type="component" value="Unassembled WGS sequence"/>
</dbReference>
<dbReference type="RefSeq" id="WP_107184739.1">
    <property type="nucleotide sequence ID" value="NZ_CP131591.1"/>
</dbReference>
<gene>
    <name evidence="1" type="ORF">C0W93_08055</name>
</gene>
<accession>A0A2T3KWQ5</accession>
<organism evidence="1 2">
    <name type="scientific">Photobacterium leiognathi subsp. mandapamensis</name>
    <name type="common">Photobacterium mandapamensis</name>
    <dbReference type="NCBI Taxonomy" id="48408"/>
    <lineage>
        <taxon>Bacteria</taxon>
        <taxon>Pseudomonadati</taxon>
        <taxon>Pseudomonadota</taxon>
        <taxon>Gammaproteobacteria</taxon>
        <taxon>Vibrionales</taxon>
        <taxon>Vibrionaceae</taxon>
        <taxon>Photobacterium</taxon>
    </lineage>
</organism>
<evidence type="ECO:0000313" key="1">
    <source>
        <dbReference type="EMBL" id="PSV11833.1"/>
    </source>
</evidence>
<proteinExistence type="predicted"/>
<dbReference type="EMBL" id="PYNS01000005">
    <property type="protein sequence ID" value="PSV11833.1"/>
    <property type="molecule type" value="Genomic_DNA"/>
</dbReference>
<reference evidence="1 2" key="1">
    <citation type="submission" date="2018-03" db="EMBL/GenBank/DDBJ databases">
        <title>Whole genome sequencing of Histamine producing bacteria.</title>
        <authorList>
            <person name="Butler K."/>
        </authorList>
    </citation>
    <scope>NUCLEOTIDE SEQUENCE [LARGE SCALE GENOMIC DNA]</scope>
    <source>
        <strain evidence="1 2">Res.4.1</strain>
    </source>
</reference>
<evidence type="ECO:0000313" key="2">
    <source>
        <dbReference type="Proteomes" id="UP000240530"/>
    </source>
</evidence>